<dbReference type="InterPro" id="IPR013131">
    <property type="entry name" value="Mannitol_DH_N"/>
</dbReference>
<dbReference type="GO" id="GO:0005829">
    <property type="term" value="C:cytosol"/>
    <property type="evidence" value="ECO:0007669"/>
    <property type="project" value="TreeGrafter"/>
</dbReference>
<keyword evidence="1 6" id="KW-0560">Oxidoreductase</keyword>
<evidence type="ECO:0000259" key="4">
    <source>
        <dbReference type="Pfam" id="PF01232"/>
    </source>
</evidence>
<comment type="catalytic activity">
    <reaction evidence="3">
        <text>D-mannitol 1-phosphate + NAD(+) = beta-D-fructose 6-phosphate + NADH + H(+)</text>
        <dbReference type="Rhea" id="RHEA:19661"/>
        <dbReference type="ChEBI" id="CHEBI:15378"/>
        <dbReference type="ChEBI" id="CHEBI:57540"/>
        <dbReference type="ChEBI" id="CHEBI:57634"/>
        <dbReference type="ChEBI" id="CHEBI:57945"/>
        <dbReference type="ChEBI" id="CHEBI:61381"/>
        <dbReference type="EC" id="1.1.1.17"/>
    </reaction>
</comment>
<dbReference type="InterPro" id="IPR036291">
    <property type="entry name" value="NAD(P)-bd_dom_sf"/>
</dbReference>
<protein>
    <submittedName>
        <fullName evidence="6">Altronate oxidoreductase</fullName>
        <ecNumber evidence="6">1.1.1.58</ecNumber>
    </submittedName>
</protein>
<keyword evidence="2" id="KW-0520">NAD</keyword>
<comment type="caution">
    <text evidence="6">The sequence shown here is derived from an EMBL/GenBank/DDBJ whole genome shotgun (WGS) entry which is preliminary data.</text>
</comment>
<feature type="domain" description="Mannitol dehydrogenase N-terminal" evidence="4">
    <location>
        <begin position="27"/>
        <end position="272"/>
    </location>
</feature>
<dbReference type="Pfam" id="PF08125">
    <property type="entry name" value="Mannitol_dh_C"/>
    <property type="match status" value="1"/>
</dbReference>
<dbReference type="NCBIfam" id="NF002969">
    <property type="entry name" value="PRK03643.1"/>
    <property type="match status" value="1"/>
</dbReference>
<sequence length="493" mass="55426">MASLLTETLLAAAEDGRFTSAGSDPVRVLQVGEGNFLRGFVDWMLDGCRNQGLFPGSVAVVQPRRSGKRKIEKLAAQDGLFTLVIRGLEGGERIERRSVVSVFSNVLDPYEEWASFLALADGAELRFVVSNTTEAGLAYRSEPMVPGEAPESFPAKMTLLLLRRYETFAGAPDKGLIFLPCELLERNGDRLREGVLRHAEEWGLPEAFQAWVREHNRFLSTLVDRIVTGYPDAEEAERWFERWGYRDELLTTGEPYHLWAIEAEPELDEELPLRQAGFNVHWTPDLKPFQQRKVRILNGAHTLMTPLGLLHGVEHVRELMEHPELGSFVRNTVEAEIIPSLPEPAEAMKAYAAEVYERYLNPHLRHRLSDIAMNSISKAKARLLPSMAYYAEKGEPVPAGLALGFAALLRYYRVERIGDGYEGRSFAGEPYRVADDAELLGRIEQAWSADCGEREKVRRLLADETVWGIDLSAWKGLAEAVADHLAGWERKEA</sequence>
<dbReference type="GO" id="GO:0008926">
    <property type="term" value="F:mannitol-1-phosphate 5-dehydrogenase activity"/>
    <property type="evidence" value="ECO:0007669"/>
    <property type="project" value="UniProtKB-EC"/>
</dbReference>
<dbReference type="PANTHER" id="PTHR30524">
    <property type="entry name" value="MANNITOL-1-PHOSPHATE 5-DEHYDROGENASE"/>
    <property type="match status" value="1"/>
</dbReference>
<evidence type="ECO:0000259" key="5">
    <source>
        <dbReference type="Pfam" id="PF08125"/>
    </source>
</evidence>
<dbReference type="EC" id="1.1.1.58" evidence="6"/>
<evidence type="ECO:0000256" key="2">
    <source>
        <dbReference type="ARBA" id="ARBA00023027"/>
    </source>
</evidence>
<evidence type="ECO:0000313" key="7">
    <source>
        <dbReference type="Proteomes" id="UP000234789"/>
    </source>
</evidence>
<dbReference type="GO" id="GO:0019592">
    <property type="term" value="P:mannitol catabolic process"/>
    <property type="evidence" value="ECO:0007669"/>
    <property type="project" value="TreeGrafter"/>
</dbReference>
<name>A0A2N5N4Y3_9BACL</name>
<proteinExistence type="predicted"/>
<evidence type="ECO:0000256" key="3">
    <source>
        <dbReference type="ARBA" id="ARBA00048615"/>
    </source>
</evidence>
<evidence type="ECO:0000256" key="1">
    <source>
        <dbReference type="ARBA" id="ARBA00023002"/>
    </source>
</evidence>
<organism evidence="6 7">
    <name type="scientific">Paenibacillus pasadenensis</name>
    <dbReference type="NCBI Taxonomy" id="217090"/>
    <lineage>
        <taxon>Bacteria</taxon>
        <taxon>Bacillati</taxon>
        <taxon>Bacillota</taxon>
        <taxon>Bacilli</taxon>
        <taxon>Bacillales</taxon>
        <taxon>Paenibacillaceae</taxon>
        <taxon>Paenibacillus</taxon>
    </lineage>
</organism>
<accession>A0A2N5N4Y3</accession>
<dbReference type="Proteomes" id="UP000234789">
    <property type="component" value="Unassembled WGS sequence"/>
</dbReference>
<dbReference type="SUPFAM" id="SSF51735">
    <property type="entry name" value="NAD(P)-binding Rossmann-fold domains"/>
    <property type="match status" value="1"/>
</dbReference>
<evidence type="ECO:0000313" key="6">
    <source>
        <dbReference type="EMBL" id="PLT45414.1"/>
    </source>
</evidence>
<dbReference type="RefSeq" id="WP_101808957.1">
    <property type="nucleotide sequence ID" value="NZ_NFEZ01000004.1"/>
</dbReference>
<dbReference type="InterPro" id="IPR008927">
    <property type="entry name" value="6-PGluconate_DH-like_C_sf"/>
</dbReference>
<feature type="domain" description="Mannitol dehydrogenase C-terminal" evidence="5">
    <location>
        <begin position="285"/>
        <end position="485"/>
    </location>
</feature>
<reference evidence="6 7" key="1">
    <citation type="submission" date="2017-05" db="EMBL/GenBank/DDBJ databases">
        <title>Functional genome analysis of Paenibacillus pasadenensis strain R16: insights on endophytic life style and antifungal activity.</title>
        <authorList>
            <person name="Passera A."/>
            <person name="Marcolungo L."/>
            <person name="Casati P."/>
            <person name="Brasca M."/>
            <person name="Quaglino F."/>
            <person name="Delledonne M."/>
        </authorList>
    </citation>
    <scope>NUCLEOTIDE SEQUENCE [LARGE SCALE GENOMIC DNA]</scope>
    <source>
        <strain evidence="6 7">R16</strain>
    </source>
</reference>
<dbReference type="Gene3D" id="3.40.50.720">
    <property type="entry name" value="NAD(P)-binding Rossmann-like Domain"/>
    <property type="match status" value="1"/>
</dbReference>
<dbReference type="Pfam" id="PF01232">
    <property type="entry name" value="Mannitol_dh"/>
    <property type="match status" value="1"/>
</dbReference>
<dbReference type="EMBL" id="NFEZ01000004">
    <property type="protein sequence ID" value="PLT45414.1"/>
    <property type="molecule type" value="Genomic_DNA"/>
</dbReference>
<dbReference type="Gene3D" id="1.10.1040.10">
    <property type="entry name" value="N-(1-d-carboxylethyl)-l-norvaline Dehydrogenase, domain 2"/>
    <property type="match status" value="1"/>
</dbReference>
<dbReference type="GO" id="GO:0009026">
    <property type="term" value="F:tagaturonate reductase activity"/>
    <property type="evidence" value="ECO:0007669"/>
    <property type="project" value="UniProtKB-EC"/>
</dbReference>
<keyword evidence="7" id="KW-1185">Reference proteome</keyword>
<dbReference type="InterPro" id="IPR013118">
    <property type="entry name" value="Mannitol_DH_C"/>
</dbReference>
<dbReference type="AlphaFoldDB" id="A0A2N5N4Y3"/>
<dbReference type="PANTHER" id="PTHR30524:SF0">
    <property type="entry name" value="ALTRONATE OXIDOREDUCTASE-RELATED"/>
    <property type="match status" value="1"/>
</dbReference>
<gene>
    <name evidence="6" type="ORF">B8V81_3845</name>
</gene>
<dbReference type="SUPFAM" id="SSF48179">
    <property type="entry name" value="6-phosphogluconate dehydrogenase C-terminal domain-like"/>
    <property type="match status" value="1"/>
</dbReference>
<dbReference type="InterPro" id="IPR013328">
    <property type="entry name" value="6PGD_dom2"/>
</dbReference>